<evidence type="ECO:0000313" key="2">
    <source>
        <dbReference type="EMBL" id="TFK29060.1"/>
    </source>
</evidence>
<proteinExistence type="predicted"/>
<dbReference type="STRING" id="230819.A0A5C3L8H2"/>
<dbReference type="AlphaFoldDB" id="A0A5C3L8H2"/>
<reference evidence="2 3" key="1">
    <citation type="journal article" date="2019" name="Nat. Ecol. Evol.">
        <title>Megaphylogeny resolves global patterns of mushroom evolution.</title>
        <authorList>
            <person name="Varga T."/>
            <person name="Krizsan K."/>
            <person name="Foldi C."/>
            <person name="Dima B."/>
            <person name="Sanchez-Garcia M."/>
            <person name="Sanchez-Ramirez S."/>
            <person name="Szollosi G.J."/>
            <person name="Szarkandi J.G."/>
            <person name="Papp V."/>
            <person name="Albert L."/>
            <person name="Andreopoulos W."/>
            <person name="Angelini C."/>
            <person name="Antonin V."/>
            <person name="Barry K.W."/>
            <person name="Bougher N.L."/>
            <person name="Buchanan P."/>
            <person name="Buyck B."/>
            <person name="Bense V."/>
            <person name="Catcheside P."/>
            <person name="Chovatia M."/>
            <person name="Cooper J."/>
            <person name="Damon W."/>
            <person name="Desjardin D."/>
            <person name="Finy P."/>
            <person name="Geml J."/>
            <person name="Haridas S."/>
            <person name="Hughes K."/>
            <person name="Justo A."/>
            <person name="Karasinski D."/>
            <person name="Kautmanova I."/>
            <person name="Kiss B."/>
            <person name="Kocsube S."/>
            <person name="Kotiranta H."/>
            <person name="LaButti K.M."/>
            <person name="Lechner B.E."/>
            <person name="Liimatainen K."/>
            <person name="Lipzen A."/>
            <person name="Lukacs Z."/>
            <person name="Mihaltcheva S."/>
            <person name="Morgado L.N."/>
            <person name="Niskanen T."/>
            <person name="Noordeloos M.E."/>
            <person name="Ohm R.A."/>
            <person name="Ortiz-Santana B."/>
            <person name="Ovrebo C."/>
            <person name="Racz N."/>
            <person name="Riley R."/>
            <person name="Savchenko A."/>
            <person name="Shiryaev A."/>
            <person name="Soop K."/>
            <person name="Spirin V."/>
            <person name="Szebenyi C."/>
            <person name="Tomsovsky M."/>
            <person name="Tulloss R.E."/>
            <person name="Uehling J."/>
            <person name="Grigoriev I.V."/>
            <person name="Vagvolgyi C."/>
            <person name="Papp T."/>
            <person name="Martin F.M."/>
            <person name="Miettinen O."/>
            <person name="Hibbett D.S."/>
            <person name="Nagy L.G."/>
        </authorList>
    </citation>
    <scope>NUCLEOTIDE SEQUENCE [LARGE SCALE GENOMIC DNA]</scope>
    <source>
        <strain evidence="2 3">CBS 121175</strain>
    </source>
</reference>
<organism evidence="2 3">
    <name type="scientific">Coprinopsis marcescibilis</name>
    <name type="common">Agaric fungus</name>
    <name type="synonym">Psathyrella marcescibilis</name>
    <dbReference type="NCBI Taxonomy" id="230819"/>
    <lineage>
        <taxon>Eukaryota</taxon>
        <taxon>Fungi</taxon>
        <taxon>Dikarya</taxon>
        <taxon>Basidiomycota</taxon>
        <taxon>Agaricomycotina</taxon>
        <taxon>Agaricomycetes</taxon>
        <taxon>Agaricomycetidae</taxon>
        <taxon>Agaricales</taxon>
        <taxon>Agaricineae</taxon>
        <taxon>Psathyrellaceae</taxon>
        <taxon>Coprinopsis</taxon>
    </lineage>
</organism>
<gene>
    <name evidence="2" type="ORF">FA15DRAFT_678128</name>
</gene>
<accession>A0A5C3L8H2</accession>
<feature type="region of interest" description="Disordered" evidence="1">
    <location>
        <begin position="711"/>
        <end position="739"/>
    </location>
</feature>
<dbReference type="Proteomes" id="UP000307440">
    <property type="component" value="Unassembled WGS sequence"/>
</dbReference>
<feature type="region of interest" description="Disordered" evidence="1">
    <location>
        <begin position="1"/>
        <end position="52"/>
    </location>
</feature>
<evidence type="ECO:0000313" key="3">
    <source>
        <dbReference type="Proteomes" id="UP000307440"/>
    </source>
</evidence>
<dbReference type="EMBL" id="ML210152">
    <property type="protein sequence ID" value="TFK29060.1"/>
    <property type="molecule type" value="Genomic_DNA"/>
</dbReference>
<name>A0A5C3L8H2_COPMA</name>
<dbReference type="PANTHER" id="PTHR35871">
    <property type="entry name" value="EXPRESSED PROTEIN"/>
    <property type="match status" value="1"/>
</dbReference>
<feature type="compositionally biased region" description="Basic and acidic residues" evidence="1">
    <location>
        <begin position="1"/>
        <end position="15"/>
    </location>
</feature>
<dbReference type="GO" id="GO:0003676">
    <property type="term" value="F:nucleic acid binding"/>
    <property type="evidence" value="ECO:0007669"/>
    <property type="project" value="InterPro"/>
</dbReference>
<feature type="compositionally biased region" description="Polar residues" evidence="1">
    <location>
        <begin position="224"/>
        <end position="233"/>
    </location>
</feature>
<sequence length="862" mass="96338">MPSKGKRSENAKRQWETGGSMFGTGLLDDDPIEKQLDPDYMPESEDNISDEEEVLSGNYVFLLAEGSQDDEEEMRDGENNADSEGDSDREVLTEEKAAINYFHKFKVEPSSPAPEKKPKLSALPTYSGAGKTSVYVKGKALKKAAVGCKTIDSFFSRANSTQSEVPPEANGPHEAGLSVPENCTNDTDPPLRVCVETPTHELDNLVLATCEQPSGSAEPPAPTDQPTDNTDTRNANAEPPATAANASTNATDNESIAIEELLNISVEWDDIAETRPPLHVVLMRLLQLMKKHKSYSALLKLESVKNYLWLKADYTQNPWVRNPATRASLAVARAIGKGPAFAWKIRELMLYIDRFHTLPPSKAGKHHAHPSLLNNEQVFHTVRKFLTVQCAGEVTPRKLADEVNNVIIPNIGLDLGGQKITERCAVRWLHKLGYKLSQVKKGMYIDGHERKDVVKSPCDTCLMTPRLRQLKHGECMHVPIFQDESAFRSNDLQPTAWTKDGEMPLWKKGGGRMVHVSDFIVELTGHLKLSPELIDAQKGLPPEQQVPEHARVIIYPGKNGDAWWDAKQLIDQVKTRAIPIFEKLYPGAVAEFFFDQLTAHSAFGPNGLRMADMNVRPGGKQPKMHNTKIPNNNLNPELCGKPQTMVFDENLPEDHPFYEFCGQPKGMRQVLEERGLWDLLTARNGGKAIPGTCKMCSLSIKEQEKRAKEVAKAMAGIEEPKEADPDDSDDSGDDTDSLTGPTCCMRKPLLQLVIEEAGHKCYFLPKFHCELNPIEMHWGWAKCMRYRAVADGTWQKAKQIIPEILDSCTPKLIRAFFRKTWRYMDAYHKGLNAKQAEHAVRKYKSHRRVGAHVMGSVDMILN</sequence>
<feature type="compositionally biased region" description="Low complexity" evidence="1">
    <location>
        <begin position="234"/>
        <end position="251"/>
    </location>
</feature>
<dbReference type="PANTHER" id="PTHR35871:SF1">
    <property type="entry name" value="CXC1-LIKE CYSTEINE CLUSTER ASSOCIATED WITH KDZ TRANSPOSASES DOMAIN-CONTAINING PROTEIN"/>
    <property type="match status" value="1"/>
</dbReference>
<feature type="compositionally biased region" description="Acidic residues" evidence="1">
    <location>
        <begin position="67"/>
        <end position="85"/>
    </location>
</feature>
<feature type="compositionally biased region" description="Acidic residues" evidence="1">
    <location>
        <begin position="40"/>
        <end position="52"/>
    </location>
</feature>
<keyword evidence="3" id="KW-1185">Reference proteome</keyword>
<feature type="compositionally biased region" description="Acidic residues" evidence="1">
    <location>
        <begin position="724"/>
        <end position="736"/>
    </location>
</feature>
<dbReference type="OrthoDB" id="3043580at2759"/>
<protein>
    <submittedName>
        <fullName evidence="2">Uncharacterized protein</fullName>
    </submittedName>
</protein>
<dbReference type="InterPro" id="IPR036397">
    <property type="entry name" value="RNaseH_sf"/>
</dbReference>
<feature type="region of interest" description="Disordered" evidence="1">
    <location>
        <begin position="159"/>
        <end position="184"/>
    </location>
</feature>
<dbReference type="Gene3D" id="3.30.420.10">
    <property type="entry name" value="Ribonuclease H-like superfamily/Ribonuclease H"/>
    <property type="match status" value="1"/>
</dbReference>
<evidence type="ECO:0000256" key="1">
    <source>
        <dbReference type="SAM" id="MobiDB-lite"/>
    </source>
</evidence>
<feature type="region of interest" description="Disordered" evidence="1">
    <location>
        <begin position="211"/>
        <end position="251"/>
    </location>
</feature>
<feature type="compositionally biased region" description="Basic and acidic residues" evidence="1">
    <location>
        <begin position="86"/>
        <end position="97"/>
    </location>
</feature>
<feature type="region of interest" description="Disordered" evidence="1">
    <location>
        <begin position="65"/>
        <end position="128"/>
    </location>
</feature>